<proteinExistence type="predicted"/>
<dbReference type="PROSITE" id="PS51257">
    <property type="entry name" value="PROKAR_LIPOPROTEIN"/>
    <property type="match status" value="1"/>
</dbReference>
<keyword evidence="3" id="KW-1185">Reference proteome</keyword>
<keyword evidence="1" id="KW-0732">Signal</keyword>
<protein>
    <submittedName>
        <fullName evidence="2">Uncharacterized protein</fullName>
    </submittedName>
</protein>
<evidence type="ECO:0000313" key="2">
    <source>
        <dbReference type="EMBL" id="RSL18758.1"/>
    </source>
</evidence>
<reference evidence="2 3" key="1">
    <citation type="submission" date="2018-12" db="EMBL/GenBank/DDBJ databases">
        <title>Sequencing of bacterial isolates from soil warming experiment in Harvard Forest, Massachusetts, USA.</title>
        <authorList>
            <person name="Deangelis K."/>
        </authorList>
    </citation>
    <scope>NUCLEOTIDE SEQUENCE [LARGE SCALE GENOMIC DNA]</scope>
    <source>
        <strain evidence="2 3">EB153</strain>
    </source>
</reference>
<evidence type="ECO:0000313" key="3">
    <source>
        <dbReference type="Proteomes" id="UP000269669"/>
    </source>
</evidence>
<comment type="caution">
    <text evidence="2">The sequence shown here is derived from an EMBL/GenBank/DDBJ whole genome shotgun (WGS) entry which is preliminary data.</text>
</comment>
<sequence>MRLRYLHSALMCLLSISVTGCYPGAPSSWIPGTYHFSRSNYVTTLELRKDGTSVQTRQDPDGSSKITQGRWQVGPLDGHITIDRVIEFFPEPGLDMSKPGFYTPEVSIMWGKVCLLVDGNEDLYMCK</sequence>
<feature type="signal peptide" evidence="1">
    <location>
        <begin position="1"/>
        <end position="20"/>
    </location>
</feature>
<feature type="chain" id="PRO_5018997125" evidence="1">
    <location>
        <begin position="21"/>
        <end position="127"/>
    </location>
</feature>
<gene>
    <name evidence="2" type="ORF">EDE15_4360</name>
</gene>
<dbReference type="AlphaFoldDB" id="A0A428MPB9"/>
<evidence type="ECO:0000256" key="1">
    <source>
        <dbReference type="SAM" id="SignalP"/>
    </source>
</evidence>
<organism evidence="2 3">
    <name type="scientific">Edaphobacter aggregans</name>
    <dbReference type="NCBI Taxonomy" id="570835"/>
    <lineage>
        <taxon>Bacteria</taxon>
        <taxon>Pseudomonadati</taxon>
        <taxon>Acidobacteriota</taxon>
        <taxon>Terriglobia</taxon>
        <taxon>Terriglobales</taxon>
        <taxon>Acidobacteriaceae</taxon>
        <taxon>Edaphobacter</taxon>
    </lineage>
</organism>
<dbReference type="Proteomes" id="UP000269669">
    <property type="component" value="Unassembled WGS sequence"/>
</dbReference>
<accession>A0A428MPB9</accession>
<name>A0A428MPB9_9BACT</name>
<dbReference type="EMBL" id="RSDW01000001">
    <property type="protein sequence ID" value="RSL18758.1"/>
    <property type="molecule type" value="Genomic_DNA"/>
</dbReference>